<dbReference type="EMBL" id="BLLF01005951">
    <property type="protein sequence ID" value="GFH31793.1"/>
    <property type="molecule type" value="Genomic_DNA"/>
</dbReference>
<evidence type="ECO:0000313" key="1">
    <source>
        <dbReference type="EMBL" id="GFH31793.1"/>
    </source>
</evidence>
<proteinExistence type="predicted"/>
<reference evidence="1 2" key="1">
    <citation type="submission" date="2020-02" db="EMBL/GenBank/DDBJ databases">
        <title>Draft genome sequence of Haematococcus lacustris strain NIES-144.</title>
        <authorList>
            <person name="Morimoto D."/>
            <person name="Nakagawa S."/>
            <person name="Yoshida T."/>
            <person name="Sawayama S."/>
        </authorList>
    </citation>
    <scope>NUCLEOTIDE SEQUENCE [LARGE SCALE GENOMIC DNA]</scope>
    <source>
        <strain evidence="1 2">NIES-144</strain>
    </source>
</reference>
<name>A0A6A0AHS3_HAELA</name>
<dbReference type="Proteomes" id="UP000485058">
    <property type="component" value="Unassembled WGS sequence"/>
</dbReference>
<dbReference type="AlphaFoldDB" id="A0A6A0AHS3"/>
<gene>
    <name evidence="1" type="ORF">HaLaN_30906</name>
</gene>
<feature type="non-terminal residue" evidence="1">
    <location>
        <position position="1"/>
    </location>
</feature>
<comment type="caution">
    <text evidence="1">The sequence shown here is derived from an EMBL/GenBank/DDBJ whole genome shotgun (WGS) entry which is preliminary data.</text>
</comment>
<organism evidence="1 2">
    <name type="scientific">Haematococcus lacustris</name>
    <name type="common">Green alga</name>
    <name type="synonym">Haematococcus pluvialis</name>
    <dbReference type="NCBI Taxonomy" id="44745"/>
    <lineage>
        <taxon>Eukaryota</taxon>
        <taxon>Viridiplantae</taxon>
        <taxon>Chlorophyta</taxon>
        <taxon>core chlorophytes</taxon>
        <taxon>Chlorophyceae</taxon>
        <taxon>CS clade</taxon>
        <taxon>Chlamydomonadales</taxon>
        <taxon>Haematococcaceae</taxon>
        <taxon>Haematococcus</taxon>
    </lineage>
</organism>
<feature type="non-terminal residue" evidence="1">
    <location>
        <position position="83"/>
    </location>
</feature>
<sequence>GGGRPSSLTADSVSGGQAVALDKRNIITGPLTRRRSHEHDAMHLAKGQAKHNPAVRGLAMHLILMVCNHGQQNICVQTSTKRA</sequence>
<keyword evidence="2" id="KW-1185">Reference proteome</keyword>
<evidence type="ECO:0000313" key="2">
    <source>
        <dbReference type="Proteomes" id="UP000485058"/>
    </source>
</evidence>
<protein>
    <submittedName>
        <fullName evidence="1">Uncharacterized protein</fullName>
    </submittedName>
</protein>
<accession>A0A6A0AHS3</accession>